<evidence type="ECO:0000313" key="2">
    <source>
        <dbReference type="EMBL" id="EPF71574.1"/>
    </source>
</evidence>
<dbReference type="AlphaFoldDB" id="S3NB29"/>
<feature type="domain" description="DAC" evidence="1">
    <location>
        <begin position="358"/>
        <end position="510"/>
    </location>
</feature>
<reference evidence="2 3" key="1">
    <citation type="submission" date="2013-06" db="EMBL/GenBank/DDBJ databases">
        <title>The Genome Sequence of Acinetobacter rudis CIP 110305.</title>
        <authorList>
            <consortium name="The Broad Institute Genome Sequencing Platform"/>
            <consortium name="The Broad Institute Genome Sequencing Center for Infectious Disease"/>
            <person name="Cerqueira G."/>
            <person name="Feldgarden M."/>
            <person name="Courvalin P."/>
            <person name="Perichon B."/>
            <person name="Grillot-Courvalin C."/>
            <person name="Clermont D."/>
            <person name="Rocha E."/>
            <person name="Yoon E.-J."/>
            <person name="Nemec A."/>
            <person name="Young S.K."/>
            <person name="Zeng Q."/>
            <person name="Gargeya S."/>
            <person name="Fitzgerald M."/>
            <person name="Abouelleil A."/>
            <person name="Alvarado L."/>
            <person name="Berlin A.M."/>
            <person name="Chapman S.B."/>
            <person name="Dewar J."/>
            <person name="Goldberg J."/>
            <person name="Griggs A."/>
            <person name="Gujja S."/>
            <person name="Hansen M."/>
            <person name="Howarth C."/>
            <person name="Imamovic A."/>
            <person name="Larimer J."/>
            <person name="McCowan C."/>
            <person name="Murphy C."/>
            <person name="Pearson M."/>
            <person name="Priest M."/>
            <person name="Roberts A."/>
            <person name="Saif S."/>
            <person name="Shea T."/>
            <person name="Sykes S."/>
            <person name="Wortman J."/>
            <person name="Nusbaum C."/>
            <person name="Birren B."/>
        </authorList>
    </citation>
    <scope>NUCLEOTIDE SEQUENCE [LARGE SCALE GENOMIC DNA]</scope>
    <source>
        <strain evidence="2 3">CIP 110305</strain>
    </source>
</reference>
<dbReference type="PATRIC" id="fig|421052.3.peg.2548"/>
<proteinExistence type="predicted"/>
<accession>S3NB29</accession>
<dbReference type="Proteomes" id="UP000014568">
    <property type="component" value="Unassembled WGS sequence"/>
</dbReference>
<dbReference type="OrthoDB" id="859517at2"/>
<dbReference type="Pfam" id="PF21752">
    <property type="entry name" value="DACNG"/>
    <property type="match status" value="1"/>
</dbReference>
<organism evidence="2 3">
    <name type="scientific">Acinetobacter rudis CIP 110305</name>
    <dbReference type="NCBI Taxonomy" id="421052"/>
    <lineage>
        <taxon>Bacteria</taxon>
        <taxon>Pseudomonadati</taxon>
        <taxon>Pseudomonadota</taxon>
        <taxon>Gammaproteobacteria</taxon>
        <taxon>Moraxellales</taxon>
        <taxon>Moraxellaceae</taxon>
        <taxon>Acinetobacter</taxon>
    </lineage>
</organism>
<dbReference type="EMBL" id="ATGI01000032">
    <property type="protein sequence ID" value="EPF71574.1"/>
    <property type="molecule type" value="Genomic_DNA"/>
</dbReference>
<comment type="caution">
    <text evidence="2">The sequence shown here is derived from an EMBL/GenBank/DDBJ whole genome shotgun (WGS) entry which is preliminary data.</text>
</comment>
<dbReference type="InterPro" id="IPR036888">
    <property type="entry name" value="DNA_integrity_DisA_N_sf"/>
</dbReference>
<dbReference type="STRING" id="632955.GCA_000829675_01173"/>
<dbReference type="PROSITE" id="PS51794">
    <property type="entry name" value="DAC"/>
    <property type="match status" value="1"/>
</dbReference>
<sequence length="582" mass="67317">MKKTITYFMWGYQEHFNFSLRYETKSILNSIGIDDVEPETFLVGIRSSVLSNNHFPICIEPEDGKWVLSLFDNFSIILQSETDNHPLKNIFYSNDEESMREKPERIHREAISSTVKKLLTIYDQSNDVKSFVGLSTLVEGYYVVPVIQISQKILSKYPLLNTRRFKNDDLFLRHLNFIEATISQILNKATNYLNSKNPGRGYWELNRKELTKNAAYNFMYTPGLAIEKNYPYVNLFETFNLISSLFYEGVHSIGKVILADPEHLSIIFLIEFKEPISIQNSRWVRKVLEMSSNDLSLIIDNENIYGLGQLYNDYDFSDQKIFIINFLDHYYWQITCGDKVLLQSKYNEPKLPTTPIKDELILSNLRRLYPYTTEEEQKNILNLIHSLTTFNHGSMLVIAEDANDEVNRLSTLGTPIFPTLMTPELLKQVSGIDGTVIIDPKGYCFGIGIILDGEANVRCTPSRGSRYNSGVRYVYSSQEHKRLAIIYSEDKTIDIVPKLRPLMSKRLIESNITQLDAATLENYHKTRTWVDDNRFYFNANQCLRVNAALDRIESSVKEVGQIVIKTSRLTPHIEMDESYLTD</sequence>
<dbReference type="RefSeq" id="WP_016657003.1">
    <property type="nucleotide sequence ID" value="NZ_KE340353.1"/>
</dbReference>
<keyword evidence="3" id="KW-1185">Reference proteome</keyword>
<evidence type="ECO:0000259" key="1">
    <source>
        <dbReference type="PROSITE" id="PS51794"/>
    </source>
</evidence>
<evidence type="ECO:0000313" key="3">
    <source>
        <dbReference type="Proteomes" id="UP000014568"/>
    </source>
</evidence>
<dbReference type="SUPFAM" id="SSF143597">
    <property type="entry name" value="YojJ-like"/>
    <property type="match status" value="1"/>
</dbReference>
<name>S3NB29_9GAMM</name>
<dbReference type="eggNOG" id="ENOG502Z97Y">
    <property type="taxonomic scope" value="Bacteria"/>
</dbReference>
<protein>
    <recommendedName>
        <fullName evidence="1">DAC domain-containing protein</fullName>
    </recommendedName>
</protein>
<dbReference type="InterPro" id="IPR003390">
    <property type="entry name" value="DNA_integrity_scan_DisA_N"/>
</dbReference>
<dbReference type="InterPro" id="IPR048555">
    <property type="entry name" value="DACNH"/>
</dbReference>
<dbReference type="Pfam" id="PF21750">
    <property type="entry name" value="DACNH"/>
    <property type="match status" value="1"/>
</dbReference>
<gene>
    <name evidence="2" type="ORF">F945_02607</name>
</gene>
<dbReference type="HOGENOM" id="CLU_033625_0_0_6"/>
<dbReference type="InterPro" id="IPR048554">
    <property type="entry name" value="DACNG"/>
</dbReference>